<dbReference type="Proteomes" id="UP000308730">
    <property type="component" value="Unassembled WGS sequence"/>
</dbReference>
<protein>
    <submittedName>
        <fullName evidence="2">Uncharacterized protein</fullName>
    </submittedName>
</protein>
<keyword evidence="1" id="KW-0732">Signal</keyword>
<evidence type="ECO:0000313" key="3">
    <source>
        <dbReference type="Proteomes" id="UP000308730"/>
    </source>
</evidence>
<comment type="caution">
    <text evidence="2">The sequence shown here is derived from an EMBL/GenBank/DDBJ whole genome shotgun (WGS) entry which is preliminary data.</text>
</comment>
<name>A0A4S4M3L3_9APHY</name>
<evidence type="ECO:0000313" key="2">
    <source>
        <dbReference type="EMBL" id="THH19535.1"/>
    </source>
</evidence>
<keyword evidence="3" id="KW-1185">Reference proteome</keyword>
<sequence>MFARASAVLLCALAVFGATSVVAAPLYQHTARQIGDLQCNIDRLKIVGDIVAATATTNTLKSQLASDANGSTQIAAVSSGLGNVSSGIDTIAAALFTGQDAPAAARDQVAQGLTAAITAANSITSTNSQVTSNVNKLKTQLQAAESAGNGVVANCK</sequence>
<proteinExistence type="predicted"/>
<accession>A0A4S4M3L3</accession>
<feature type="chain" id="PRO_5020458523" evidence="1">
    <location>
        <begin position="24"/>
        <end position="156"/>
    </location>
</feature>
<gene>
    <name evidence="2" type="ORF">EUX98_g8755</name>
</gene>
<organism evidence="2 3">
    <name type="scientific">Antrodiella citrinella</name>
    <dbReference type="NCBI Taxonomy" id="2447956"/>
    <lineage>
        <taxon>Eukaryota</taxon>
        <taxon>Fungi</taxon>
        <taxon>Dikarya</taxon>
        <taxon>Basidiomycota</taxon>
        <taxon>Agaricomycotina</taxon>
        <taxon>Agaricomycetes</taxon>
        <taxon>Polyporales</taxon>
        <taxon>Steccherinaceae</taxon>
        <taxon>Antrodiella</taxon>
    </lineage>
</organism>
<dbReference type="AlphaFoldDB" id="A0A4S4M3L3"/>
<dbReference type="OrthoDB" id="3178264at2759"/>
<feature type="signal peptide" evidence="1">
    <location>
        <begin position="1"/>
        <end position="23"/>
    </location>
</feature>
<reference evidence="2 3" key="1">
    <citation type="submission" date="2019-02" db="EMBL/GenBank/DDBJ databases">
        <title>Genome sequencing of the rare red list fungi Antrodiella citrinella (Flaviporus citrinellus).</title>
        <authorList>
            <person name="Buettner E."/>
            <person name="Kellner H."/>
        </authorList>
    </citation>
    <scope>NUCLEOTIDE SEQUENCE [LARGE SCALE GENOMIC DNA]</scope>
    <source>
        <strain evidence="2 3">DSM 108506</strain>
    </source>
</reference>
<evidence type="ECO:0000256" key="1">
    <source>
        <dbReference type="SAM" id="SignalP"/>
    </source>
</evidence>
<dbReference type="EMBL" id="SGPM01000533">
    <property type="protein sequence ID" value="THH19535.1"/>
    <property type="molecule type" value="Genomic_DNA"/>
</dbReference>